<evidence type="ECO:0000256" key="1">
    <source>
        <dbReference type="SAM" id="MobiDB-lite"/>
    </source>
</evidence>
<evidence type="ECO:0000313" key="3">
    <source>
        <dbReference type="EMBL" id="KIK06850.1"/>
    </source>
</evidence>
<name>A0A0C9X3X9_9AGAR</name>
<feature type="compositionally biased region" description="Low complexity" evidence="1">
    <location>
        <begin position="40"/>
        <end position="52"/>
    </location>
</feature>
<reference evidence="3 4" key="1">
    <citation type="submission" date="2014-04" db="EMBL/GenBank/DDBJ databases">
        <authorList>
            <consortium name="DOE Joint Genome Institute"/>
            <person name="Kuo A."/>
            <person name="Kohler A."/>
            <person name="Nagy L.G."/>
            <person name="Floudas D."/>
            <person name="Copeland A."/>
            <person name="Barry K.W."/>
            <person name="Cichocki N."/>
            <person name="Veneault-Fourrey C."/>
            <person name="LaButti K."/>
            <person name="Lindquist E.A."/>
            <person name="Lipzen A."/>
            <person name="Lundell T."/>
            <person name="Morin E."/>
            <person name="Murat C."/>
            <person name="Sun H."/>
            <person name="Tunlid A."/>
            <person name="Henrissat B."/>
            <person name="Grigoriev I.V."/>
            <person name="Hibbett D.S."/>
            <person name="Martin F."/>
            <person name="Nordberg H.P."/>
            <person name="Cantor M.N."/>
            <person name="Hua S.X."/>
        </authorList>
    </citation>
    <scope>NUCLEOTIDE SEQUENCE [LARGE SCALE GENOMIC DNA]</scope>
    <source>
        <strain evidence="3 4">LaAM-08-1</strain>
    </source>
</reference>
<dbReference type="PANTHER" id="PTHR42339">
    <property type="entry name" value="HISTONE H1"/>
    <property type="match status" value="1"/>
</dbReference>
<feature type="domain" description="DUF7726" evidence="2">
    <location>
        <begin position="75"/>
        <end position="150"/>
    </location>
</feature>
<dbReference type="PANTHER" id="PTHR42339:SF1">
    <property type="entry name" value="HISTONE H1"/>
    <property type="match status" value="1"/>
</dbReference>
<dbReference type="OrthoDB" id="2592504at2759"/>
<dbReference type="InterPro" id="IPR056143">
    <property type="entry name" value="DUF7726"/>
</dbReference>
<sequence>KTKSDVLEVGSPLEELHESTSKTKQNAHPTVQVTKKARVSDASESSSSSTSSLDKITKPMTWKDVVLPEEDEGTVPVYDDCAEVRRKIRLLQKTPGWKVVTQWLKEIGGINSNSFGRFMKEKGRTDGASNGTYLAAYIYFEKVRILEGKKKSATRQNNEMSQPNGYPLENRRKQWVFVGK</sequence>
<protein>
    <recommendedName>
        <fullName evidence="2">DUF7726 domain-containing protein</fullName>
    </recommendedName>
</protein>
<dbReference type="HOGENOM" id="CLU_116575_1_0_1"/>
<gene>
    <name evidence="3" type="ORF">K443DRAFT_88457</name>
</gene>
<dbReference type="AlphaFoldDB" id="A0A0C9X3X9"/>
<reference evidence="4" key="2">
    <citation type="submission" date="2015-01" db="EMBL/GenBank/DDBJ databases">
        <title>Evolutionary Origins and Diversification of the Mycorrhizal Mutualists.</title>
        <authorList>
            <consortium name="DOE Joint Genome Institute"/>
            <consortium name="Mycorrhizal Genomics Consortium"/>
            <person name="Kohler A."/>
            <person name="Kuo A."/>
            <person name="Nagy L.G."/>
            <person name="Floudas D."/>
            <person name="Copeland A."/>
            <person name="Barry K.W."/>
            <person name="Cichocki N."/>
            <person name="Veneault-Fourrey C."/>
            <person name="LaButti K."/>
            <person name="Lindquist E.A."/>
            <person name="Lipzen A."/>
            <person name="Lundell T."/>
            <person name="Morin E."/>
            <person name="Murat C."/>
            <person name="Riley R."/>
            <person name="Ohm R."/>
            <person name="Sun H."/>
            <person name="Tunlid A."/>
            <person name="Henrissat B."/>
            <person name="Grigoriev I.V."/>
            <person name="Hibbett D.S."/>
            <person name="Martin F."/>
        </authorList>
    </citation>
    <scope>NUCLEOTIDE SEQUENCE [LARGE SCALE GENOMIC DNA]</scope>
    <source>
        <strain evidence="4">LaAM-08-1</strain>
    </source>
</reference>
<dbReference type="EMBL" id="KN838550">
    <property type="protein sequence ID" value="KIK06850.1"/>
    <property type="molecule type" value="Genomic_DNA"/>
</dbReference>
<proteinExistence type="predicted"/>
<organism evidence="3 4">
    <name type="scientific">Laccaria amethystina LaAM-08-1</name>
    <dbReference type="NCBI Taxonomy" id="1095629"/>
    <lineage>
        <taxon>Eukaryota</taxon>
        <taxon>Fungi</taxon>
        <taxon>Dikarya</taxon>
        <taxon>Basidiomycota</taxon>
        <taxon>Agaricomycotina</taxon>
        <taxon>Agaricomycetes</taxon>
        <taxon>Agaricomycetidae</taxon>
        <taxon>Agaricales</taxon>
        <taxon>Agaricineae</taxon>
        <taxon>Hydnangiaceae</taxon>
        <taxon>Laccaria</taxon>
    </lineage>
</organism>
<evidence type="ECO:0000259" key="2">
    <source>
        <dbReference type="Pfam" id="PF24852"/>
    </source>
</evidence>
<feature type="non-terminal residue" evidence="3">
    <location>
        <position position="1"/>
    </location>
</feature>
<dbReference type="Proteomes" id="UP000054477">
    <property type="component" value="Unassembled WGS sequence"/>
</dbReference>
<feature type="region of interest" description="Disordered" evidence="1">
    <location>
        <begin position="1"/>
        <end position="54"/>
    </location>
</feature>
<feature type="compositionally biased region" description="Polar residues" evidence="1">
    <location>
        <begin position="22"/>
        <end position="33"/>
    </location>
</feature>
<keyword evidence="4" id="KW-1185">Reference proteome</keyword>
<evidence type="ECO:0000313" key="4">
    <source>
        <dbReference type="Proteomes" id="UP000054477"/>
    </source>
</evidence>
<dbReference type="Pfam" id="PF24852">
    <property type="entry name" value="DUF7726"/>
    <property type="match status" value="1"/>
</dbReference>
<accession>A0A0C9X3X9</accession>